<dbReference type="SUPFAM" id="SSF141571">
    <property type="entry name" value="Pentapeptide repeat-like"/>
    <property type="match status" value="1"/>
</dbReference>
<reference evidence="1 2" key="1">
    <citation type="submission" date="2014-11" db="EMBL/GenBank/DDBJ databases">
        <title>Genome sequencing of Pantoea rodasii ND03.</title>
        <authorList>
            <person name="Muhamad Yunos N.Y."/>
            <person name="Chan K.-G."/>
        </authorList>
    </citation>
    <scope>NUCLEOTIDE SEQUENCE [LARGE SCALE GENOMIC DNA]</scope>
    <source>
        <strain evidence="1 2">ND03</strain>
    </source>
</reference>
<dbReference type="Gene3D" id="2.160.20.80">
    <property type="entry name" value="E3 ubiquitin-protein ligase SopA"/>
    <property type="match status" value="1"/>
</dbReference>
<dbReference type="PANTHER" id="PTHR14136">
    <property type="entry name" value="BTB_POZ DOMAIN-CONTAINING PROTEIN KCTD9"/>
    <property type="match status" value="1"/>
</dbReference>
<sequence>MSQGELSALLEQHHVWLKSAGEGGKRLVLNYRNLSNISFYNSNLEKCIFSKCDLSNCNFSRAKLRHAVLKRCNLKRANFSHVKFEYASLSYSTFFCTDFHNANLHLADLTGTNLKGAHLFGTRLPADTWLILGEEYSMQITHGVSLIAGCQVHKIEDWRRFRRHDIESMDGERAVKFYPRLLDILDFYTGTGERPDWL</sequence>
<dbReference type="Pfam" id="PF13599">
    <property type="entry name" value="Pentapeptide_4"/>
    <property type="match status" value="1"/>
</dbReference>
<dbReference type="AlphaFoldDB" id="A0A0B1R9N2"/>
<dbReference type="Proteomes" id="UP000030853">
    <property type="component" value="Unassembled WGS sequence"/>
</dbReference>
<evidence type="ECO:0000313" key="1">
    <source>
        <dbReference type="EMBL" id="KHJ69723.1"/>
    </source>
</evidence>
<proteinExistence type="predicted"/>
<dbReference type="InterPro" id="IPR001646">
    <property type="entry name" value="5peptide_repeat"/>
</dbReference>
<protein>
    <recommendedName>
        <fullName evidence="3">Pentapeptide repeat-containing protein</fullName>
    </recommendedName>
</protein>
<dbReference type="InterPro" id="IPR051082">
    <property type="entry name" value="Pentapeptide-BTB/POZ_domain"/>
</dbReference>
<dbReference type="EMBL" id="JTJJ01000011">
    <property type="protein sequence ID" value="KHJ69723.1"/>
    <property type="molecule type" value="Genomic_DNA"/>
</dbReference>
<gene>
    <name evidence="1" type="ORF">QU24_02285</name>
</gene>
<name>A0A0B1R9N2_9GAMM</name>
<evidence type="ECO:0000313" key="2">
    <source>
        <dbReference type="Proteomes" id="UP000030853"/>
    </source>
</evidence>
<evidence type="ECO:0008006" key="3">
    <source>
        <dbReference type="Google" id="ProtNLM"/>
    </source>
</evidence>
<dbReference type="Pfam" id="PF00805">
    <property type="entry name" value="Pentapeptide"/>
    <property type="match status" value="1"/>
</dbReference>
<organism evidence="1 2">
    <name type="scientific">Pantoea rodasii</name>
    <dbReference type="NCBI Taxonomy" id="1076549"/>
    <lineage>
        <taxon>Bacteria</taxon>
        <taxon>Pseudomonadati</taxon>
        <taxon>Pseudomonadota</taxon>
        <taxon>Gammaproteobacteria</taxon>
        <taxon>Enterobacterales</taxon>
        <taxon>Erwiniaceae</taxon>
        <taxon>Pantoea</taxon>
    </lineage>
</organism>
<accession>A0A0B1R9N2</accession>
<dbReference type="PANTHER" id="PTHR14136:SF17">
    <property type="entry name" value="BTB_POZ DOMAIN-CONTAINING PROTEIN KCTD9"/>
    <property type="match status" value="1"/>
</dbReference>
<comment type="caution">
    <text evidence="1">The sequence shown here is derived from an EMBL/GenBank/DDBJ whole genome shotgun (WGS) entry which is preliminary data.</text>
</comment>